<dbReference type="HAMAP" id="MF_01537">
    <property type="entry name" value="Nucleos_phosphorylase_PpnP"/>
    <property type="match status" value="1"/>
</dbReference>
<evidence type="ECO:0000313" key="4">
    <source>
        <dbReference type="Proteomes" id="UP001189429"/>
    </source>
</evidence>
<dbReference type="InterPro" id="IPR014710">
    <property type="entry name" value="RmlC-like_jellyroll"/>
</dbReference>
<dbReference type="InterPro" id="IPR009664">
    <property type="entry name" value="Ppnp"/>
</dbReference>
<name>A0ABN9Y2A2_9DINO</name>
<protein>
    <submittedName>
        <fullName evidence="3">Uncharacterized protein</fullName>
    </submittedName>
</protein>
<evidence type="ECO:0000313" key="3">
    <source>
        <dbReference type="EMBL" id="CAK0905159.1"/>
    </source>
</evidence>
<dbReference type="PANTHER" id="PTHR36540">
    <property type="entry name" value="PYRIMIDINE/PURINE NUCLEOSIDE PHOSPHORYLASE"/>
    <property type="match status" value="1"/>
</dbReference>
<gene>
    <name evidence="3" type="ORF">PCOR1329_LOCUS80949</name>
</gene>
<accession>A0ABN9Y2A2</accession>
<dbReference type="Pfam" id="PF06865">
    <property type="entry name" value="Ppnp"/>
    <property type="match status" value="1"/>
</dbReference>
<reference evidence="3" key="1">
    <citation type="submission" date="2023-10" db="EMBL/GenBank/DDBJ databases">
        <authorList>
            <person name="Chen Y."/>
            <person name="Shah S."/>
            <person name="Dougan E. K."/>
            <person name="Thang M."/>
            <person name="Chan C."/>
        </authorList>
    </citation>
    <scope>NUCLEOTIDE SEQUENCE [LARGE SCALE GENOMIC DNA]</scope>
</reference>
<dbReference type="EMBL" id="CAUYUJ010021513">
    <property type="protein sequence ID" value="CAK0905159.1"/>
    <property type="molecule type" value="Genomic_DNA"/>
</dbReference>
<sequence length="120" mass="13203">MEPAGKQQKTDAESVPEHLEGVKVASKANIYHAGKVISRNVFFPDGSRQTLGVIFPGKYNFGTEKKEKMHISSGSATVQVKGEAEATYEAGDFWMVPANSSFDIEVKEGVFEYCCSYLDE</sequence>
<dbReference type="InterPro" id="IPR011051">
    <property type="entry name" value="RmlC_Cupin_sf"/>
</dbReference>
<organism evidence="3 4">
    <name type="scientific">Prorocentrum cordatum</name>
    <dbReference type="NCBI Taxonomy" id="2364126"/>
    <lineage>
        <taxon>Eukaryota</taxon>
        <taxon>Sar</taxon>
        <taxon>Alveolata</taxon>
        <taxon>Dinophyceae</taxon>
        <taxon>Prorocentrales</taxon>
        <taxon>Prorocentraceae</taxon>
        <taxon>Prorocentrum</taxon>
    </lineage>
</organism>
<comment type="caution">
    <text evidence="3">The sequence shown here is derived from an EMBL/GenBank/DDBJ whole genome shotgun (WGS) entry which is preliminary data.</text>
</comment>
<dbReference type="Proteomes" id="UP001189429">
    <property type="component" value="Unassembled WGS sequence"/>
</dbReference>
<dbReference type="SUPFAM" id="SSF51182">
    <property type="entry name" value="RmlC-like cupins"/>
    <property type="match status" value="1"/>
</dbReference>
<keyword evidence="1" id="KW-0328">Glycosyltransferase</keyword>
<keyword evidence="4" id="KW-1185">Reference proteome</keyword>
<dbReference type="Gene3D" id="2.60.120.10">
    <property type="entry name" value="Jelly Rolls"/>
    <property type="match status" value="1"/>
</dbReference>
<dbReference type="PANTHER" id="PTHR36540:SF1">
    <property type="entry name" value="PYRIMIDINE_PURINE NUCLEOSIDE PHOSPHORYLASE"/>
    <property type="match status" value="1"/>
</dbReference>
<dbReference type="CDD" id="cd20296">
    <property type="entry name" value="cupin_PpnP-like"/>
    <property type="match status" value="1"/>
</dbReference>
<keyword evidence="2" id="KW-0808">Transferase</keyword>
<evidence type="ECO:0000256" key="2">
    <source>
        <dbReference type="ARBA" id="ARBA00022679"/>
    </source>
</evidence>
<proteinExistence type="inferred from homology"/>
<evidence type="ECO:0000256" key="1">
    <source>
        <dbReference type="ARBA" id="ARBA00022676"/>
    </source>
</evidence>